<feature type="chain" id="PRO_5028926999" evidence="10">
    <location>
        <begin position="25"/>
        <end position="999"/>
    </location>
</feature>
<evidence type="ECO:0000256" key="6">
    <source>
        <dbReference type="ARBA" id="ARBA00023136"/>
    </source>
</evidence>
<dbReference type="InterPro" id="IPR023996">
    <property type="entry name" value="TonB-dep_OMP_SusC/RagA"/>
</dbReference>
<feature type="domain" description="TonB-dependent receptor-like beta-barrel" evidence="11">
    <location>
        <begin position="490"/>
        <end position="888"/>
    </location>
</feature>
<dbReference type="InterPro" id="IPR039426">
    <property type="entry name" value="TonB-dep_rcpt-like"/>
</dbReference>
<dbReference type="RefSeq" id="WP_182806409.1">
    <property type="nucleotide sequence ID" value="NZ_CP060007.1"/>
</dbReference>
<evidence type="ECO:0000256" key="5">
    <source>
        <dbReference type="ARBA" id="ARBA00023077"/>
    </source>
</evidence>
<reference evidence="14" key="1">
    <citation type="submission" date="2020-08" db="EMBL/GenBank/DDBJ databases">
        <title>Lacibacter sp. S13-6-6 genome sequencing.</title>
        <authorList>
            <person name="Jin L."/>
        </authorList>
    </citation>
    <scope>NUCLEOTIDE SEQUENCE [LARGE SCALE GENOMIC DNA]</scope>
    <source>
        <strain evidence="14">S13-6-6</strain>
    </source>
</reference>
<keyword evidence="7 8" id="KW-0998">Cell outer membrane</keyword>
<dbReference type="KEGG" id="lacs:H4075_10205"/>
<sequence>MTRENLRVLFAFVIGLFSVAFVQAQTVTGKITSQTGEPQPFATVQVKGTQTITTADAQGNFSIKAKQGDVLIFTSTSFERKEVPVDGAVMNVTVTATVNALKEVVVTGYTTRSKRSNIGSASTVVIDDIRTQPIASFDQILQGQAPGLNVKTGSGQPGRNADVIIRGRTSVNGSVDPLYIVDGVEVRAGDFSTMNQGDFESVSVLKDAASTAIYGSRGANGVIVVTTKKGKSGKVRFAYDGQIGVSTLPENKLKLMNTQEKLDFEMNIAGNPWGWSPAEVAEFRNVNTDWNDAVFRDGKMQSHQVSASGGNEKTTFYTSFNYFDQEGVTINTGLKRYNGRLNLSHAERNIKFGVNLAGGWSKFRGTFEGDQSIGSPLNTVIWALPYEKVYNDDGTYAGSVQFPFWLNPVEELVVNGDNSWQLKSTGNVFVEYNIPWIKNLTYRLNAGGDYSQTEAFGITKNGTQSAQQNAAFGSAFAGEGALARSLDRRFRSTITNSLTYKTTFGANDDHELTTSLYTEYIRRRGRSFNFTGYGLLLPFDNEAGLVTGTAANGYIPVVGGGFPENSSLLSYFGTADYSFRNKYFLSLSGRTDGSSRLSPANRWTQYGSVGAGWIISEEKFFNVNAINYLKLRASFGAVGNQNGIGEFPYIQQYGRGTYGGQGTLSINSLGNSELTWEKRRTANVGVEMEFFKSRIRTSVEYYNSLTTGLYFQPTVPGTSGGNGTILANNGSMENQGIEVNLSVKVINAKDFKWIIDANYAYNKNTIKSLPDNQTFQLFKSFQALQVGKPLNSFYLVQYAGVNPANGNSQYLKADGKTITEDYDANDLTVLGGSDAPHNGGLTNTFNFKGLELSAFFVYSQGNYVYNNARYNVEYYAYTTSGFARSGLTAWTTPGQQTNFPRIDEATQGQTTRFLEKGDFLRLRNVMLSYSLPRSVTEKLKIQGLRVFVQGQNLYTWHKFQGWDPEVSTIVNSDANSNAAVSGAQYPSLRSVNFGLNLNF</sequence>
<dbReference type="GO" id="GO:0009279">
    <property type="term" value="C:cell outer membrane"/>
    <property type="evidence" value="ECO:0007669"/>
    <property type="project" value="UniProtKB-SubCell"/>
</dbReference>
<dbReference type="InterPro" id="IPR012910">
    <property type="entry name" value="Plug_dom"/>
</dbReference>
<gene>
    <name evidence="13" type="ORF">H4075_10205</name>
</gene>
<keyword evidence="6 8" id="KW-0472">Membrane</keyword>
<accession>A0A7G5XM14</accession>
<dbReference type="InterPro" id="IPR023997">
    <property type="entry name" value="TonB-dep_OMP_SusC/RagA_CS"/>
</dbReference>
<evidence type="ECO:0000313" key="13">
    <source>
        <dbReference type="EMBL" id="QNA46517.1"/>
    </source>
</evidence>
<dbReference type="InterPro" id="IPR036942">
    <property type="entry name" value="Beta-barrel_TonB_sf"/>
</dbReference>
<dbReference type="EMBL" id="CP060007">
    <property type="protein sequence ID" value="QNA46517.1"/>
    <property type="molecule type" value="Genomic_DNA"/>
</dbReference>
<evidence type="ECO:0000256" key="7">
    <source>
        <dbReference type="ARBA" id="ARBA00023237"/>
    </source>
</evidence>
<dbReference type="AlphaFoldDB" id="A0A7G5XM14"/>
<protein>
    <submittedName>
        <fullName evidence="13">TonB-dependent receptor</fullName>
    </submittedName>
</protein>
<dbReference type="Proteomes" id="UP000515344">
    <property type="component" value="Chromosome"/>
</dbReference>
<proteinExistence type="inferred from homology"/>
<evidence type="ECO:0000256" key="4">
    <source>
        <dbReference type="ARBA" id="ARBA00022692"/>
    </source>
</evidence>
<dbReference type="Gene3D" id="2.40.170.20">
    <property type="entry name" value="TonB-dependent receptor, beta-barrel domain"/>
    <property type="match status" value="1"/>
</dbReference>
<dbReference type="Pfam" id="PF13715">
    <property type="entry name" value="CarbopepD_reg_2"/>
    <property type="match status" value="1"/>
</dbReference>
<dbReference type="SUPFAM" id="SSF56935">
    <property type="entry name" value="Porins"/>
    <property type="match status" value="1"/>
</dbReference>
<comment type="subcellular location">
    <subcellularLocation>
        <location evidence="1 8">Cell outer membrane</location>
        <topology evidence="1 8">Multi-pass membrane protein</topology>
    </subcellularLocation>
</comment>
<dbReference type="NCBIfam" id="TIGR04057">
    <property type="entry name" value="SusC_RagA_signa"/>
    <property type="match status" value="1"/>
</dbReference>
<evidence type="ECO:0000256" key="10">
    <source>
        <dbReference type="SAM" id="SignalP"/>
    </source>
</evidence>
<keyword evidence="5 9" id="KW-0798">TonB box</keyword>
<dbReference type="InterPro" id="IPR000531">
    <property type="entry name" value="Beta-barrel_TonB"/>
</dbReference>
<evidence type="ECO:0000256" key="2">
    <source>
        <dbReference type="ARBA" id="ARBA00022448"/>
    </source>
</evidence>
<keyword evidence="3 8" id="KW-1134">Transmembrane beta strand</keyword>
<dbReference type="InterPro" id="IPR008969">
    <property type="entry name" value="CarboxyPept-like_regulatory"/>
</dbReference>
<dbReference type="InterPro" id="IPR037066">
    <property type="entry name" value="Plug_dom_sf"/>
</dbReference>
<dbReference type="Gene3D" id="2.170.130.10">
    <property type="entry name" value="TonB-dependent receptor, plug domain"/>
    <property type="match status" value="1"/>
</dbReference>
<name>A0A7G5XM14_9BACT</name>
<evidence type="ECO:0000259" key="12">
    <source>
        <dbReference type="Pfam" id="PF07715"/>
    </source>
</evidence>
<keyword evidence="13" id="KW-0675">Receptor</keyword>
<dbReference type="PROSITE" id="PS52016">
    <property type="entry name" value="TONB_DEPENDENT_REC_3"/>
    <property type="match status" value="1"/>
</dbReference>
<evidence type="ECO:0000256" key="1">
    <source>
        <dbReference type="ARBA" id="ARBA00004571"/>
    </source>
</evidence>
<dbReference type="Pfam" id="PF07715">
    <property type="entry name" value="Plug"/>
    <property type="match status" value="1"/>
</dbReference>
<feature type="signal peptide" evidence="10">
    <location>
        <begin position="1"/>
        <end position="24"/>
    </location>
</feature>
<dbReference type="Pfam" id="PF00593">
    <property type="entry name" value="TonB_dep_Rec_b-barrel"/>
    <property type="match status" value="1"/>
</dbReference>
<comment type="similarity">
    <text evidence="8 9">Belongs to the TonB-dependent receptor family.</text>
</comment>
<dbReference type="NCBIfam" id="TIGR04056">
    <property type="entry name" value="OMP_RagA_SusC"/>
    <property type="match status" value="1"/>
</dbReference>
<keyword evidence="10" id="KW-0732">Signal</keyword>
<keyword evidence="2 8" id="KW-0813">Transport</keyword>
<dbReference type="SUPFAM" id="SSF49464">
    <property type="entry name" value="Carboxypeptidase regulatory domain-like"/>
    <property type="match status" value="1"/>
</dbReference>
<evidence type="ECO:0000256" key="3">
    <source>
        <dbReference type="ARBA" id="ARBA00022452"/>
    </source>
</evidence>
<evidence type="ECO:0000256" key="9">
    <source>
        <dbReference type="RuleBase" id="RU003357"/>
    </source>
</evidence>
<evidence type="ECO:0000259" key="11">
    <source>
        <dbReference type="Pfam" id="PF00593"/>
    </source>
</evidence>
<feature type="domain" description="TonB-dependent receptor plug" evidence="12">
    <location>
        <begin position="114"/>
        <end position="222"/>
    </location>
</feature>
<keyword evidence="4 8" id="KW-0812">Transmembrane</keyword>
<organism evidence="13 14">
    <name type="scientific">Lacibacter sediminis</name>
    <dbReference type="NCBI Taxonomy" id="2760713"/>
    <lineage>
        <taxon>Bacteria</taxon>
        <taxon>Pseudomonadati</taxon>
        <taxon>Bacteroidota</taxon>
        <taxon>Chitinophagia</taxon>
        <taxon>Chitinophagales</taxon>
        <taxon>Chitinophagaceae</taxon>
        <taxon>Lacibacter</taxon>
    </lineage>
</organism>
<evidence type="ECO:0000313" key="14">
    <source>
        <dbReference type="Proteomes" id="UP000515344"/>
    </source>
</evidence>
<keyword evidence="14" id="KW-1185">Reference proteome</keyword>
<evidence type="ECO:0000256" key="8">
    <source>
        <dbReference type="PROSITE-ProRule" id="PRU01360"/>
    </source>
</evidence>